<evidence type="ECO:0000256" key="6">
    <source>
        <dbReference type="ARBA" id="ARBA00022989"/>
    </source>
</evidence>
<dbReference type="EMBL" id="AWFF01000054">
    <property type="protein sequence ID" value="KCZ53373.1"/>
    <property type="molecule type" value="Genomic_DNA"/>
</dbReference>
<evidence type="ECO:0000256" key="4">
    <source>
        <dbReference type="ARBA" id="ARBA00019078"/>
    </source>
</evidence>
<dbReference type="GO" id="GO:0030416">
    <property type="term" value="P:methylamine metabolic process"/>
    <property type="evidence" value="ECO:0007669"/>
    <property type="project" value="InterPro"/>
</dbReference>
<evidence type="ECO:0000256" key="1">
    <source>
        <dbReference type="ARBA" id="ARBA00003475"/>
    </source>
</evidence>
<dbReference type="GO" id="GO:0016020">
    <property type="term" value="C:membrane"/>
    <property type="evidence" value="ECO:0007669"/>
    <property type="project" value="UniProtKB-SubCell"/>
</dbReference>
<dbReference type="InterPro" id="IPR009908">
    <property type="entry name" value="Methylamine_util_MauE"/>
</dbReference>
<feature type="transmembrane region" description="Helical" evidence="8">
    <location>
        <begin position="78"/>
        <end position="99"/>
    </location>
</feature>
<keyword evidence="7 8" id="KW-0472">Membrane</keyword>
<keyword evidence="11" id="KW-1185">Reference proteome</keyword>
<comment type="subcellular location">
    <subcellularLocation>
        <location evidence="2">Membrane</location>
        <topology evidence="2">Multi-pass membrane protein</topology>
    </subcellularLocation>
</comment>
<sequence>MSMDQSMLTLLQMTAAVFLALLFLRAALHKLGDRYRFEGILADYGLIPETALSFIVFAAPILELAAAVMLIIPSVRPVGAALAASLLTGYAIAMAINLVRDHRMVDCGCGGAPEPISWKLVVRNAVLVGLIAPTAMGWTDPIDSSLALDVTSLGIGTLVLLLWMTAETMLANDRRMNEDLPGPATTWSTAQ</sequence>
<keyword evidence="5 8" id="KW-0812">Transmembrane</keyword>
<organism evidence="10 11">
    <name type="scientific">Hyphomonas beringensis</name>
    <dbReference type="NCBI Taxonomy" id="1280946"/>
    <lineage>
        <taxon>Bacteria</taxon>
        <taxon>Pseudomonadati</taxon>
        <taxon>Pseudomonadota</taxon>
        <taxon>Alphaproteobacteria</taxon>
        <taxon>Hyphomonadales</taxon>
        <taxon>Hyphomonadaceae</taxon>
        <taxon>Hyphomonas</taxon>
    </lineage>
</organism>
<dbReference type="STRING" id="1280946.HY29_03890"/>
<evidence type="ECO:0000256" key="2">
    <source>
        <dbReference type="ARBA" id="ARBA00004141"/>
    </source>
</evidence>
<evidence type="ECO:0000256" key="3">
    <source>
        <dbReference type="ARBA" id="ARBA00004856"/>
    </source>
</evidence>
<dbReference type="Proteomes" id="UP000027037">
    <property type="component" value="Unassembled WGS sequence"/>
</dbReference>
<comment type="caution">
    <text evidence="10">The sequence shown here is derived from an EMBL/GenBank/DDBJ whole genome shotgun (WGS) entry which is preliminary data.</text>
</comment>
<comment type="pathway">
    <text evidence="3">One-carbon metabolism; methylamine degradation.</text>
</comment>
<comment type="function">
    <text evidence="1">May be specifically involved in the processing, transport, and/or maturation of the MADH beta-subunit.</text>
</comment>
<dbReference type="AlphaFoldDB" id="A0A062U6J5"/>
<proteinExistence type="predicted"/>
<protein>
    <recommendedName>
        <fullName evidence="4">Methylamine utilization protein MauE</fullName>
    </recommendedName>
</protein>
<feature type="transmembrane region" description="Helical" evidence="8">
    <location>
        <begin position="49"/>
        <end position="72"/>
    </location>
</feature>
<name>A0A062U6J5_9PROT</name>
<reference evidence="10 11" key="1">
    <citation type="journal article" date="2014" name="Antonie Van Leeuwenhoek">
        <title>Hyphomonas beringensis sp. nov. and Hyphomonas chukchiensis sp. nov., isolated from surface seawater of the Bering Sea and Chukchi Sea.</title>
        <authorList>
            <person name="Li C."/>
            <person name="Lai Q."/>
            <person name="Li G."/>
            <person name="Dong C."/>
            <person name="Wang J."/>
            <person name="Liao Y."/>
            <person name="Shao Z."/>
        </authorList>
    </citation>
    <scope>NUCLEOTIDE SEQUENCE [LARGE SCALE GENOMIC DNA]</scope>
    <source>
        <strain evidence="10 11">25B14_1</strain>
    </source>
</reference>
<evidence type="ECO:0000313" key="11">
    <source>
        <dbReference type="Proteomes" id="UP000027037"/>
    </source>
</evidence>
<accession>A0A062U6J5</accession>
<feature type="transmembrane region" description="Helical" evidence="8">
    <location>
        <begin position="145"/>
        <end position="166"/>
    </location>
</feature>
<evidence type="ECO:0000313" key="10">
    <source>
        <dbReference type="EMBL" id="KCZ53373.1"/>
    </source>
</evidence>
<feature type="domain" description="Methylamine utilisation protein MauE" evidence="9">
    <location>
        <begin position="12"/>
        <end position="132"/>
    </location>
</feature>
<feature type="transmembrane region" description="Helical" evidence="8">
    <location>
        <begin position="6"/>
        <end position="28"/>
    </location>
</feature>
<evidence type="ECO:0000256" key="8">
    <source>
        <dbReference type="SAM" id="Phobius"/>
    </source>
</evidence>
<evidence type="ECO:0000256" key="5">
    <source>
        <dbReference type="ARBA" id="ARBA00022692"/>
    </source>
</evidence>
<keyword evidence="6 8" id="KW-1133">Transmembrane helix</keyword>
<dbReference type="Pfam" id="PF07291">
    <property type="entry name" value="MauE"/>
    <property type="match status" value="1"/>
</dbReference>
<evidence type="ECO:0000259" key="9">
    <source>
        <dbReference type="Pfam" id="PF07291"/>
    </source>
</evidence>
<evidence type="ECO:0000256" key="7">
    <source>
        <dbReference type="ARBA" id="ARBA00023136"/>
    </source>
</evidence>
<dbReference type="eggNOG" id="ENOG5032ZYX">
    <property type="taxonomic scope" value="Bacteria"/>
</dbReference>
<gene>
    <name evidence="10" type="ORF">HY29_03890</name>
</gene>
<dbReference type="PATRIC" id="fig|1280946.3.peg.2689"/>
<dbReference type="UniPathway" id="UPA00895"/>
<feature type="transmembrane region" description="Helical" evidence="8">
    <location>
        <begin position="120"/>
        <end position="139"/>
    </location>
</feature>